<comment type="caution">
    <text evidence="1">The sequence shown here is derived from an EMBL/GenBank/DDBJ whole genome shotgun (WGS) entry which is preliminary data.</text>
</comment>
<protein>
    <submittedName>
        <fullName evidence="1">Uncharacterized protein</fullName>
    </submittedName>
</protein>
<evidence type="ECO:0000313" key="2">
    <source>
        <dbReference type="Proteomes" id="UP000222310"/>
    </source>
</evidence>
<dbReference type="AlphaFoldDB" id="A0A9Q6EHN8"/>
<proteinExistence type="predicted"/>
<reference evidence="1 2" key="1">
    <citation type="submission" date="2015-02" db="EMBL/GenBank/DDBJ databases">
        <title>Nostoc linckia genome annotation.</title>
        <authorList>
            <person name="Zhou Z."/>
        </authorList>
    </citation>
    <scope>NUCLEOTIDE SEQUENCE [LARGE SCALE GENOMIC DNA]</scope>
    <source>
        <strain evidence="2">z8</strain>
    </source>
</reference>
<organism evidence="1 2">
    <name type="scientific">Nostoc linckia z8</name>
    <dbReference type="NCBI Taxonomy" id="1628746"/>
    <lineage>
        <taxon>Bacteria</taxon>
        <taxon>Bacillati</taxon>
        <taxon>Cyanobacteriota</taxon>
        <taxon>Cyanophyceae</taxon>
        <taxon>Nostocales</taxon>
        <taxon>Nostocaceae</taxon>
        <taxon>Nostoc</taxon>
    </lineage>
</organism>
<evidence type="ECO:0000313" key="1">
    <source>
        <dbReference type="EMBL" id="PHJ94044.1"/>
    </source>
</evidence>
<gene>
    <name evidence="1" type="ORF">VF08_34510</name>
</gene>
<sequence>MASYTPPGIDSSVFKHLAHTAYLGFDLFLYKSLYSFYKTLILISPEYPKVLLKIRGRGQNAPSPYGHRFKPQNFLN</sequence>
<accession>A0A9Q6EHN8</accession>
<name>A0A9Q6EHN8_NOSLI</name>
<dbReference type="Proteomes" id="UP000222310">
    <property type="component" value="Unassembled WGS sequence"/>
</dbReference>
<dbReference type="EMBL" id="LAHD01000173">
    <property type="protein sequence ID" value="PHJ94044.1"/>
    <property type="molecule type" value="Genomic_DNA"/>
</dbReference>